<evidence type="ECO:0000313" key="1">
    <source>
        <dbReference type="EMBL" id="TCP30989.1"/>
    </source>
</evidence>
<accession>A0A4R2P7R1</accession>
<proteinExistence type="predicted"/>
<dbReference type="AlphaFoldDB" id="A0A4R2P7R1"/>
<gene>
    <name evidence="1" type="ORF">EV207_104168</name>
</gene>
<dbReference type="RefSeq" id="WP_132744333.1">
    <property type="nucleotide sequence ID" value="NZ_SLXK01000004.1"/>
</dbReference>
<dbReference type="Proteomes" id="UP000295416">
    <property type="component" value="Unassembled WGS sequence"/>
</dbReference>
<sequence length="408" mass="47011">MGIFCGASKSIITPKNKDKLVIYDDLFIHSLIVKKGKIGFLFLTFDLLGVDSEFVSKVKKEIFETYGIEGSNVLINAVHVHSSPEGFPQHMNNGILTDHLYRNKEYELFLIQKVLKIIQASFNSLEKVRLYVSKGVSKNLYGNRICKEDLYDNDLYVLRFVTKLGRTKAILINLACHPTVINDQSCITADLIGYMRDYLSIQLDGCFISVLNGAAGDISTRFNRKERSIKEAKRIGEKLAQQIIYILKKRSEEVFIDEIKRYDIFFSFQRRDDLKDMLEKKITDISTFIPISNKNESQELKEYLRLLERIKKPSISPYFRTIKMVCSVINFGDVQLIAIPGEIFSKTGMLLKSINKNKLTFIIGYAEDYQGYILPKDKHKDDIYENFVSLFPKEAEGILIKKLSDYLF</sequence>
<name>A0A4R2P7R1_9BACL</name>
<dbReference type="OrthoDB" id="622550at2"/>
<keyword evidence="2" id="KW-1185">Reference proteome</keyword>
<dbReference type="EMBL" id="SLXK01000004">
    <property type="protein sequence ID" value="TCP30989.1"/>
    <property type="molecule type" value="Genomic_DNA"/>
</dbReference>
<organism evidence="1 2">
    <name type="scientific">Scopulibacillus darangshiensis</name>
    <dbReference type="NCBI Taxonomy" id="442528"/>
    <lineage>
        <taxon>Bacteria</taxon>
        <taxon>Bacillati</taxon>
        <taxon>Bacillota</taxon>
        <taxon>Bacilli</taxon>
        <taxon>Bacillales</taxon>
        <taxon>Sporolactobacillaceae</taxon>
        <taxon>Scopulibacillus</taxon>
    </lineage>
</organism>
<comment type="caution">
    <text evidence="1">The sequence shown here is derived from an EMBL/GenBank/DDBJ whole genome shotgun (WGS) entry which is preliminary data.</text>
</comment>
<reference evidence="1 2" key="1">
    <citation type="submission" date="2019-03" db="EMBL/GenBank/DDBJ databases">
        <title>Genomic Encyclopedia of Type Strains, Phase IV (KMG-IV): sequencing the most valuable type-strain genomes for metagenomic binning, comparative biology and taxonomic classification.</title>
        <authorList>
            <person name="Goeker M."/>
        </authorList>
    </citation>
    <scope>NUCLEOTIDE SEQUENCE [LARGE SCALE GENOMIC DNA]</scope>
    <source>
        <strain evidence="1 2">DSM 19377</strain>
    </source>
</reference>
<evidence type="ECO:0008006" key="3">
    <source>
        <dbReference type="Google" id="ProtNLM"/>
    </source>
</evidence>
<protein>
    <recommendedName>
        <fullName evidence="3">Neutral/alkaline ceramidase-like enzyme</fullName>
    </recommendedName>
</protein>
<evidence type="ECO:0000313" key="2">
    <source>
        <dbReference type="Proteomes" id="UP000295416"/>
    </source>
</evidence>